<dbReference type="GO" id="GO:0016705">
    <property type="term" value="F:oxidoreductase activity, acting on paired donors, with incorporation or reduction of molecular oxygen"/>
    <property type="evidence" value="ECO:0007669"/>
    <property type="project" value="InterPro"/>
</dbReference>
<dbReference type="GO" id="GO:0005506">
    <property type="term" value="F:iron ion binding"/>
    <property type="evidence" value="ECO:0007669"/>
    <property type="project" value="InterPro"/>
</dbReference>
<evidence type="ECO:0000256" key="3">
    <source>
        <dbReference type="ARBA" id="ARBA00022723"/>
    </source>
</evidence>
<evidence type="ECO:0000256" key="5">
    <source>
        <dbReference type="PIRSR" id="PIRSR602403-1"/>
    </source>
</evidence>
<evidence type="ECO:0000313" key="7">
    <source>
        <dbReference type="EMBL" id="MBB2989609.1"/>
    </source>
</evidence>
<comment type="caution">
    <text evidence="7">The sequence shown here is derived from an EMBL/GenBank/DDBJ whole genome shotgun (WGS) entry which is preliminary data.</text>
</comment>
<dbReference type="Proteomes" id="UP000550501">
    <property type="component" value="Unassembled WGS sequence"/>
</dbReference>
<dbReference type="PANTHER" id="PTHR24305:SF166">
    <property type="entry name" value="CYTOCHROME P450 12A4, MITOCHONDRIAL-RELATED"/>
    <property type="match status" value="1"/>
</dbReference>
<keyword evidence="4 5" id="KW-0408">Iron</keyword>
<evidence type="ECO:0000256" key="2">
    <source>
        <dbReference type="ARBA" id="ARBA00010617"/>
    </source>
</evidence>
<dbReference type="EMBL" id="JACHVU010000002">
    <property type="protein sequence ID" value="MBB2989609.1"/>
    <property type="molecule type" value="Genomic_DNA"/>
</dbReference>
<evidence type="ECO:0000256" key="6">
    <source>
        <dbReference type="RuleBase" id="RU000461"/>
    </source>
</evidence>
<dbReference type="PANTHER" id="PTHR24305">
    <property type="entry name" value="CYTOCHROME P450"/>
    <property type="match status" value="1"/>
</dbReference>
<gene>
    <name evidence="7" type="ORF">FHR72_001072</name>
</gene>
<dbReference type="SUPFAM" id="SSF48264">
    <property type="entry name" value="Cytochrome P450"/>
    <property type="match status" value="1"/>
</dbReference>
<dbReference type="AlphaFoldDB" id="A0A839Q1C9"/>
<accession>A0A839Q1C9</accession>
<dbReference type="PRINTS" id="PR00385">
    <property type="entry name" value="P450"/>
</dbReference>
<dbReference type="GO" id="GO:0004497">
    <property type="term" value="F:monooxygenase activity"/>
    <property type="evidence" value="ECO:0007669"/>
    <property type="project" value="UniProtKB-KW"/>
</dbReference>
<name>A0A839Q1C9_MYCIR</name>
<keyword evidence="5 6" id="KW-0349">Heme</keyword>
<sequence length="449" mass="48767">MTTTSLPPGPRLPRAVQAGLMLRCGPHFIGACRRRYGSTFTLRVAGMGTVVYVTDPADIKTVFAGDPAVFHAGEANSMLKGLLGDTSVLVVDDDVHRDLRRLMLAPFSREAVAGQAAVMAQIAADNVAGWPVGETFACAPKMAEITLEIILRTVIGTSDPDRLAALREVMPRVLSVGMWETLGLAYQELLRRGPWRGVRDVLAEADELLYAEIADRRVDPDLAVRTDALSMLVRAGGMTDRELRDQLMTLLVAGHDTTATGLSWALERLTRHPALLARAVRAARDGDDEYLDAVAKETLRIRPVVFDVGRVLTTPVELAGYRLPAGVVVIPGMVLVHADSQIYPHADRFDPDRMLGATLSPSSYLPFGGGNRRCLGATFAGVEFRVVLREILRRVDLQTTSARGERRRLKHVIFVPHRGARITVRARNAVADSVGQTAVSCPVSGSTTR</sequence>
<dbReference type="Pfam" id="PF00067">
    <property type="entry name" value="p450"/>
    <property type="match status" value="1"/>
</dbReference>
<keyword evidence="8" id="KW-1185">Reference proteome</keyword>
<dbReference type="PRINTS" id="PR00465">
    <property type="entry name" value="EP450IV"/>
</dbReference>
<reference evidence="7 8" key="1">
    <citation type="submission" date="2020-08" db="EMBL/GenBank/DDBJ databases">
        <title>The Agave Microbiome: Exploring the role of microbial communities in plant adaptations to desert environments.</title>
        <authorList>
            <person name="Partida-Martinez L.P."/>
        </authorList>
    </citation>
    <scope>NUCLEOTIDE SEQUENCE [LARGE SCALE GENOMIC DNA]</scope>
    <source>
        <strain evidence="7 8">AT2.18</strain>
    </source>
</reference>
<comment type="cofactor">
    <cofactor evidence="1 5">
        <name>heme</name>
        <dbReference type="ChEBI" id="CHEBI:30413"/>
    </cofactor>
</comment>
<proteinExistence type="inferred from homology"/>
<dbReference type="InterPro" id="IPR002403">
    <property type="entry name" value="Cyt_P450_E_grp-IV"/>
</dbReference>
<organism evidence="7 8">
    <name type="scientific">Mycolicibacterium iranicum</name>
    <name type="common">Mycobacterium iranicum</name>
    <dbReference type="NCBI Taxonomy" id="912594"/>
    <lineage>
        <taxon>Bacteria</taxon>
        <taxon>Bacillati</taxon>
        <taxon>Actinomycetota</taxon>
        <taxon>Actinomycetes</taxon>
        <taxon>Mycobacteriales</taxon>
        <taxon>Mycobacteriaceae</taxon>
        <taxon>Mycolicibacterium</taxon>
    </lineage>
</organism>
<evidence type="ECO:0000313" key="8">
    <source>
        <dbReference type="Proteomes" id="UP000550501"/>
    </source>
</evidence>
<evidence type="ECO:0000256" key="1">
    <source>
        <dbReference type="ARBA" id="ARBA00001971"/>
    </source>
</evidence>
<dbReference type="InterPro" id="IPR001128">
    <property type="entry name" value="Cyt_P450"/>
</dbReference>
<dbReference type="PROSITE" id="PS00086">
    <property type="entry name" value="CYTOCHROME_P450"/>
    <property type="match status" value="1"/>
</dbReference>
<dbReference type="Gene3D" id="1.10.630.10">
    <property type="entry name" value="Cytochrome P450"/>
    <property type="match status" value="1"/>
</dbReference>
<evidence type="ECO:0000256" key="4">
    <source>
        <dbReference type="ARBA" id="ARBA00023004"/>
    </source>
</evidence>
<dbReference type="CDD" id="cd11053">
    <property type="entry name" value="CYP110-like"/>
    <property type="match status" value="1"/>
</dbReference>
<dbReference type="InterPro" id="IPR050121">
    <property type="entry name" value="Cytochrome_P450_monoxygenase"/>
</dbReference>
<keyword evidence="6" id="KW-0503">Monooxygenase</keyword>
<dbReference type="InterPro" id="IPR017972">
    <property type="entry name" value="Cyt_P450_CS"/>
</dbReference>
<dbReference type="GO" id="GO:0020037">
    <property type="term" value="F:heme binding"/>
    <property type="evidence" value="ECO:0007669"/>
    <property type="project" value="InterPro"/>
</dbReference>
<keyword evidence="3 5" id="KW-0479">Metal-binding</keyword>
<comment type="similarity">
    <text evidence="2 6">Belongs to the cytochrome P450 family.</text>
</comment>
<evidence type="ECO:0008006" key="9">
    <source>
        <dbReference type="Google" id="ProtNLM"/>
    </source>
</evidence>
<dbReference type="RefSeq" id="WP_183466895.1">
    <property type="nucleotide sequence ID" value="NZ_JACHVU010000002.1"/>
</dbReference>
<protein>
    <recommendedName>
        <fullName evidence="9">Cytochrome P450</fullName>
    </recommendedName>
</protein>
<keyword evidence="6" id="KW-0560">Oxidoreductase</keyword>
<feature type="binding site" description="axial binding residue" evidence="5">
    <location>
        <position position="374"/>
    </location>
    <ligand>
        <name>heme</name>
        <dbReference type="ChEBI" id="CHEBI:30413"/>
    </ligand>
    <ligandPart>
        <name>Fe</name>
        <dbReference type="ChEBI" id="CHEBI:18248"/>
    </ligandPart>
</feature>
<dbReference type="InterPro" id="IPR036396">
    <property type="entry name" value="Cyt_P450_sf"/>
</dbReference>